<feature type="compositionally biased region" description="Basic and acidic residues" evidence="1">
    <location>
        <begin position="170"/>
        <end position="182"/>
    </location>
</feature>
<keyword evidence="3" id="KW-1185">Reference proteome</keyword>
<dbReference type="AlphaFoldDB" id="A0AAP6JEC7"/>
<proteinExistence type="predicted"/>
<protein>
    <submittedName>
        <fullName evidence="2">Uncharacterized protein</fullName>
    </submittedName>
</protein>
<dbReference type="Proteomes" id="UP001302316">
    <property type="component" value="Unassembled WGS sequence"/>
</dbReference>
<sequence>MPVENTHFSISIRRLWALLLLAAILGLSACGETRQDNGRDGVLVAGEKVEAPQSLERARAVHALSVNRERLLAMTEAETVRGFLHLQDGTRLDYRVTHVEGDPPRVWRGDLISGDERVSGFTLSRTGNRLAGGFQVADQRFRLASQREGGHLLVELAHEDAPPHGQPLVPEKDEEGKEKEGG</sequence>
<evidence type="ECO:0000313" key="3">
    <source>
        <dbReference type="Proteomes" id="UP001302316"/>
    </source>
</evidence>
<evidence type="ECO:0000256" key="1">
    <source>
        <dbReference type="SAM" id="MobiDB-lite"/>
    </source>
</evidence>
<name>A0AAP6JEC7_9GAMM</name>
<evidence type="ECO:0000313" key="2">
    <source>
        <dbReference type="EMBL" id="MEA5445400.1"/>
    </source>
</evidence>
<gene>
    <name evidence="2" type="ORF">VCB98_06170</name>
</gene>
<feature type="region of interest" description="Disordered" evidence="1">
    <location>
        <begin position="156"/>
        <end position="182"/>
    </location>
</feature>
<dbReference type="RefSeq" id="WP_346051028.1">
    <property type="nucleotide sequence ID" value="NZ_JAYGII010000009.1"/>
</dbReference>
<reference evidence="2 3" key="1">
    <citation type="submission" date="2023-12" db="EMBL/GenBank/DDBJ databases">
        <title>Whole-genome sequencing of halo(alkali)philic microorganisms from hypersaline lakes.</title>
        <authorList>
            <person name="Sorokin D.Y."/>
            <person name="Merkel A.Y."/>
            <person name="Messina E."/>
            <person name="Yakimov M."/>
        </authorList>
    </citation>
    <scope>NUCLEOTIDE SEQUENCE [LARGE SCALE GENOMIC DNA]</scope>
    <source>
        <strain evidence="2 3">AB-CW1</strain>
    </source>
</reference>
<accession>A0AAP6JEC7</accession>
<comment type="caution">
    <text evidence="2">The sequence shown here is derived from an EMBL/GenBank/DDBJ whole genome shotgun (WGS) entry which is preliminary data.</text>
</comment>
<dbReference type="EMBL" id="JAYGII010000009">
    <property type="protein sequence ID" value="MEA5445400.1"/>
    <property type="molecule type" value="Genomic_DNA"/>
</dbReference>
<organism evidence="2 3">
    <name type="scientific">Natronospira elongata</name>
    <dbReference type="NCBI Taxonomy" id="3110268"/>
    <lineage>
        <taxon>Bacteria</taxon>
        <taxon>Pseudomonadati</taxon>
        <taxon>Pseudomonadota</taxon>
        <taxon>Gammaproteobacteria</taxon>
        <taxon>Natronospirales</taxon>
        <taxon>Natronospiraceae</taxon>
        <taxon>Natronospira</taxon>
    </lineage>
</organism>